<dbReference type="GO" id="GO:0016363">
    <property type="term" value="C:nuclear matrix"/>
    <property type="evidence" value="ECO:0007669"/>
    <property type="project" value="TreeGrafter"/>
</dbReference>
<keyword evidence="11" id="KW-1185">Reference proteome</keyword>
<evidence type="ECO:0000313" key="11">
    <source>
        <dbReference type="Proteomes" id="UP001152803"/>
    </source>
</evidence>
<dbReference type="PANTHER" id="PTHR12190">
    <property type="entry name" value="A-KINASE ANCHOR PROTEIN AKAP 8"/>
    <property type="match status" value="1"/>
</dbReference>
<feature type="region of interest" description="Disordered" evidence="8">
    <location>
        <begin position="116"/>
        <end position="148"/>
    </location>
</feature>
<evidence type="ECO:0000256" key="3">
    <source>
        <dbReference type="ARBA" id="ARBA00022737"/>
    </source>
</evidence>
<evidence type="ECO:0000313" key="10">
    <source>
        <dbReference type="EMBL" id="KAJ8254438.1"/>
    </source>
</evidence>
<feature type="compositionally biased region" description="Pro residues" evidence="8">
    <location>
        <begin position="202"/>
        <end position="221"/>
    </location>
</feature>
<feature type="compositionally biased region" description="Low complexity" evidence="8">
    <location>
        <begin position="57"/>
        <end position="67"/>
    </location>
</feature>
<dbReference type="Pfam" id="PF04988">
    <property type="entry name" value="AKAP95"/>
    <property type="match status" value="1"/>
</dbReference>
<dbReference type="GO" id="GO:0034237">
    <property type="term" value="F:protein kinase A regulatory subunit binding"/>
    <property type="evidence" value="ECO:0007669"/>
    <property type="project" value="TreeGrafter"/>
</dbReference>
<evidence type="ECO:0000256" key="5">
    <source>
        <dbReference type="ARBA" id="ARBA00022833"/>
    </source>
</evidence>
<evidence type="ECO:0000259" key="9">
    <source>
        <dbReference type="PROSITE" id="PS51799"/>
    </source>
</evidence>
<dbReference type="OrthoDB" id="8923935at2759"/>
<feature type="compositionally biased region" description="Low complexity" evidence="8">
    <location>
        <begin position="12"/>
        <end position="22"/>
    </location>
</feature>
<keyword evidence="5" id="KW-0862">Zinc</keyword>
<feature type="compositionally biased region" description="Acidic residues" evidence="8">
    <location>
        <begin position="279"/>
        <end position="297"/>
    </location>
</feature>
<reference evidence="10" key="1">
    <citation type="journal article" date="2023" name="Science">
        <title>Genome structures resolve the early diversification of teleost fishes.</title>
        <authorList>
            <person name="Parey E."/>
            <person name="Louis A."/>
            <person name="Montfort J."/>
            <person name="Bouchez O."/>
            <person name="Roques C."/>
            <person name="Iampietro C."/>
            <person name="Lluch J."/>
            <person name="Castinel A."/>
            <person name="Donnadieu C."/>
            <person name="Desvignes T."/>
            <person name="Floi Bucao C."/>
            <person name="Jouanno E."/>
            <person name="Wen M."/>
            <person name="Mejri S."/>
            <person name="Dirks R."/>
            <person name="Jansen H."/>
            <person name="Henkel C."/>
            <person name="Chen W.J."/>
            <person name="Zahm M."/>
            <person name="Cabau C."/>
            <person name="Klopp C."/>
            <person name="Thompson A.W."/>
            <person name="Robinson-Rechavi M."/>
            <person name="Braasch I."/>
            <person name="Lecointre G."/>
            <person name="Bobe J."/>
            <person name="Postlethwait J.H."/>
            <person name="Berthelot C."/>
            <person name="Roest Crollius H."/>
            <person name="Guiguen Y."/>
        </authorList>
    </citation>
    <scope>NUCLEOTIDE SEQUENCE</scope>
    <source>
        <strain evidence="10">Concon-B</strain>
    </source>
</reference>
<feature type="region of interest" description="Disordered" evidence="8">
    <location>
        <begin position="184"/>
        <end position="345"/>
    </location>
</feature>
<evidence type="ECO:0000256" key="2">
    <source>
        <dbReference type="ARBA" id="ARBA00022723"/>
    </source>
</evidence>
<feature type="compositionally biased region" description="Acidic residues" evidence="8">
    <location>
        <begin position="506"/>
        <end position="516"/>
    </location>
</feature>
<evidence type="ECO:0000256" key="1">
    <source>
        <dbReference type="ARBA" id="ARBA00004123"/>
    </source>
</evidence>
<sequence length="578" mass="63769">MDSNEYRGYEGYGYYNTSSSGGAESQAYTSFWETGRPSAGGGATMSRGGGGGGASGPQGQRAPGPSGKSSESPDSIIAKINQRLDLLSRDSGGKNSQESSFSFEAFQSYMPVSKEPYRFSTETGGCSEGAAGPPQTPENHSAAPDPYMRYGMPPPPMHPHQLSSSKRLSARWNELNYMGPHSGMGPQGGALGQLPSLFPGRPLAPPDFMGPPGPQHHPPAQPHGMMGPRFPAFPPYGLPGPWQRPGRKRSRSEREARQKARGGAKNTEGKKKRRRTESDGEESEHREDEEDNADGVPEEVTGPVTGPGTGEEGEKKPTAGGEEEEEEEPKKKSRGRRSKEKQQKERSKMLFACSLCKFRTADSTEIHTHLESQLHRDIIGFLEGKMPDGTAKFLQEYTVYRNKKILKKRQEVFDKDGRAQKADPFTDLAQDEFCRRIEAAHCMACDMVIPGLRHLLQQHLASKEHLRNRQAITDQFKMSSVQIAKSILSNKNISQMLEKHLKGEDPFTEEVEDQETQEGGAAPAGEGTRFWVWSQIEYFLQCARKSPVVSRRTSVADGWDSSSRNRMVLCSVLKKYLG</sequence>
<dbReference type="InterPro" id="IPR034736">
    <property type="entry name" value="ZF_C2H2_AKAP95"/>
</dbReference>
<feature type="compositionally biased region" description="Gly residues" evidence="8">
    <location>
        <begin position="38"/>
        <end position="56"/>
    </location>
</feature>
<keyword evidence="3" id="KW-0677">Repeat</keyword>
<comment type="similarity">
    <text evidence="7">Belongs to the AKAP95 family.</text>
</comment>
<dbReference type="Proteomes" id="UP001152803">
    <property type="component" value="Unassembled WGS sequence"/>
</dbReference>
<dbReference type="GO" id="GO:0008270">
    <property type="term" value="F:zinc ion binding"/>
    <property type="evidence" value="ECO:0007669"/>
    <property type="project" value="UniProtKB-KW"/>
</dbReference>
<keyword evidence="6" id="KW-0539">Nucleus</keyword>
<feature type="domain" description="C2H2 AKAP95-type" evidence="9">
    <location>
        <begin position="442"/>
        <end position="465"/>
    </location>
</feature>
<evidence type="ECO:0000256" key="4">
    <source>
        <dbReference type="ARBA" id="ARBA00022771"/>
    </source>
</evidence>
<evidence type="ECO:0000256" key="8">
    <source>
        <dbReference type="SAM" id="MobiDB-lite"/>
    </source>
</evidence>
<evidence type="ECO:0000256" key="7">
    <source>
        <dbReference type="PROSITE-ProRule" id="PRU01140"/>
    </source>
</evidence>
<evidence type="ECO:0000256" key="6">
    <source>
        <dbReference type="ARBA" id="ARBA00023242"/>
    </source>
</evidence>
<dbReference type="GO" id="GO:0003677">
    <property type="term" value="F:DNA binding"/>
    <property type="evidence" value="ECO:0007669"/>
    <property type="project" value="InterPro"/>
</dbReference>
<gene>
    <name evidence="10" type="ORF">COCON_G00210500</name>
</gene>
<dbReference type="InterPro" id="IPR007071">
    <property type="entry name" value="AKAP95"/>
</dbReference>
<dbReference type="EMBL" id="JAFJMO010000016">
    <property type="protein sequence ID" value="KAJ8254438.1"/>
    <property type="molecule type" value="Genomic_DNA"/>
</dbReference>
<keyword evidence="4 7" id="KW-0863">Zinc-finger</keyword>
<feature type="region of interest" description="Disordered" evidence="8">
    <location>
        <begin position="1"/>
        <end position="99"/>
    </location>
</feature>
<protein>
    <recommendedName>
        <fullName evidence="9">C2H2 AKAP95-type domain-containing protein</fullName>
    </recommendedName>
</protein>
<name>A0A9Q1HQD3_CONCO</name>
<keyword evidence="2" id="KW-0479">Metal-binding</keyword>
<dbReference type="AlphaFoldDB" id="A0A9Q1HQD3"/>
<comment type="subcellular location">
    <subcellularLocation>
        <location evidence="1">Nucleus</location>
    </subcellularLocation>
</comment>
<organism evidence="10 11">
    <name type="scientific">Conger conger</name>
    <name type="common">Conger eel</name>
    <name type="synonym">Muraena conger</name>
    <dbReference type="NCBI Taxonomy" id="82655"/>
    <lineage>
        <taxon>Eukaryota</taxon>
        <taxon>Metazoa</taxon>
        <taxon>Chordata</taxon>
        <taxon>Craniata</taxon>
        <taxon>Vertebrata</taxon>
        <taxon>Euteleostomi</taxon>
        <taxon>Actinopterygii</taxon>
        <taxon>Neopterygii</taxon>
        <taxon>Teleostei</taxon>
        <taxon>Anguilliformes</taxon>
        <taxon>Congridae</taxon>
        <taxon>Conger</taxon>
    </lineage>
</organism>
<accession>A0A9Q1HQD3</accession>
<comment type="caution">
    <text evidence="10">The sequence shown here is derived from an EMBL/GenBank/DDBJ whole genome shotgun (WGS) entry which is preliminary data.</text>
</comment>
<feature type="domain" description="C2H2 AKAP95-type" evidence="9">
    <location>
        <begin position="353"/>
        <end position="375"/>
    </location>
</feature>
<proteinExistence type="inferred from homology"/>
<dbReference type="PROSITE" id="PS51799">
    <property type="entry name" value="ZF_C2H2_AKAP95"/>
    <property type="match status" value="2"/>
</dbReference>
<dbReference type="PANTHER" id="PTHR12190:SF6">
    <property type="entry name" value="A-KINASE ANCHOR PROTEIN 8"/>
    <property type="match status" value="1"/>
</dbReference>
<feature type="region of interest" description="Disordered" evidence="8">
    <location>
        <begin position="504"/>
        <end position="525"/>
    </location>
</feature>